<feature type="chain" id="PRO_5007131731" evidence="2">
    <location>
        <begin position="27"/>
        <end position="203"/>
    </location>
</feature>
<gene>
    <name evidence="3" type="ORF">AZ78_2651</name>
</gene>
<protein>
    <submittedName>
        <fullName evidence="3">Uncharacterized protein</fullName>
    </submittedName>
</protein>
<organism evidence="3 4">
    <name type="scientific">Lysobacter capsici AZ78</name>
    <dbReference type="NCBI Taxonomy" id="1444315"/>
    <lineage>
        <taxon>Bacteria</taxon>
        <taxon>Pseudomonadati</taxon>
        <taxon>Pseudomonadota</taxon>
        <taxon>Gammaproteobacteria</taxon>
        <taxon>Lysobacterales</taxon>
        <taxon>Lysobacteraceae</taxon>
        <taxon>Lysobacter</taxon>
    </lineage>
</organism>
<evidence type="ECO:0000256" key="2">
    <source>
        <dbReference type="SAM" id="SignalP"/>
    </source>
</evidence>
<name>A0A108U9N6_9GAMM</name>
<dbReference type="OrthoDB" id="6028241at2"/>
<keyword evidence="2" id="KW-0732">Signal</keyword>
<feature type="signal peptide" evidence="2">
    <location>
        <begin position="1"/>
        <end position="26"/>
    </location>
</feature>
<keyword evidence="4" id="KW-1185">Reference proteome</keyword>
<dbReference type="AlphaFoldDB" id="A0A108U9N6"/>
<feature type="region of interest" description="Disordered" evidence="1">
    <location>
        <begin position="144"/>
        <end position="168"/>
    </location>
</feature>
<comment type="caution">
    <text evidence="3">The sequence shown here is derived from an EMBL/GenBank/DDBJ whole genome shotgun (WGS) entry which is preliminary data.</text>
</comment>
<sequence>MLRPSRPLLASLFAACLLAVPALACAQNGYDPARVQSISDPRFQNQIMQSSQAVAEALVGRRANATDQEILRKFAGQQSSFLRTLENAARAMPQNGSGYDNRYDSGNGYDGRGMSSADLQAIAELSRTPEGRRVLEQLTNQRYNNANSGYDSGYNGYQQGGYPQNNQQKPAQVLRDALLQDLTNAATNAAYGQPVYRGNGVHP</sequence>
<accession>A0A108U9N6</accession>
<evidence type="ECO:0000313" key="4">
    <source>
        <dbReference type="Proteomes" id="UP000023435"/>
    </source>
</evidence>
<reference evidence="3 4" key="1">
    <citation type="journal article" date="2014" name="Genome Announc.">
        <title>Draft Genome Sequence of Lysobacter capsici AZ78, a Bacterium Antagonistic to Plant-Pathogenic Oomycetes.</title>
        <authorList>
            <person name="Puopolo G."/>
            <person name="Sonego P."/>
            <person name="Engelen K."/>
            <person name="Pertot I."/>
        </authorList>
    </citation>
    <scope>NUCLEOTIDE SEQUENCE [LARGE SCALE GENOMIC DNA]</scope>
    <source>
        <strain evidence="3 4">AZ78</strain>
    </source>
</reference>
<dbReference type="Proteomes" id="UP000023435">
    <property type="component" value="Unassembled WGS sequence"/>
</dbReference>
<dbReference type="EMBL" id="JAJA02000001">
    <property type="protein sequence ID" value="KWS05100.1"/>
    <property type="molecule type" value="Genomic_DNA"/>
</dbReference>
<evidence type="ECO:0000256" key="1">
    <source>
        <dbReference type="SAM" id="MobiDB-lite"/>
    </source>
</evidence>
<proteinExistence type="predicted"/>
<dbReference type="RefSeq" id="WP_060410524.1">
    <property type="nucleotide sequence ID" value="NZ_JAJA02000001.1"/>
</dbReference>
<evidence type="ECO:0000313" key="3">
    <source>
        <dbReference type="EMBL" id="KWS05100.1"/>
    </source>
</evidence>